<dbReference type="Pfam" id="PF16189">
    <property type="entry name" value="Creatinase_N_2"/>
    <property type="match status" value="1"/>
</dbReference>
<organism evidence="7 8">
    <name type="scientific">Steinernema carpocapsae</name>
    <name type="common">Entomopathogenic nematode</name>
    <dbReference type="NCBI Taxonomy" id="34508"/>
    <lineage>
        <taxon>Eukaryota</taxon>
        <taxon>Metazoa</taxon>
        <taxon>Ecdysozoa</taxon>
        <taxon>Nematoda</taxon>
        <taxon>Chromadorea</taxon>
        <taxon>Rhabditida</taxon>
        <taxon>Tylenchina</taxon>
        <taxon>Panagrolaimomorpha</taxon>
        <taxon>Strongyloidoidea</taxon>
        <taxon>Steinernematidae</taxon>
        <taxon>Steinernema</taxon>
    </lineage>
</organism>
<dbReference type="FunFam" id="3.90.230.10:FF:000009">
    <property type="entry name" value="xaa-Pro aminopeptidase 2"/>
    <property type="match status" value="1"/>
</dbReference>
<accession>A0A4U5PCD4</accession>
<dbReference type="InterPro" id="IPR000587">
    <property type="entry name" value="Creatinase_N"/>
</dbReference>
<dbReference type="InterPro" id="IPR050422">
    <property type="entry name" value="X-Pro_aminopeptidase_P"/>
</dbReference>
<feature type="domain" description="Peptidase M24 C-terminal" evidence="6">
    <location>
        <begin position="606"/>
        <end position="670"/>
    </location>
</feature>
<dbReference type="Pfam" id="PF00557">
    <property type="entry name" value="Peptidase_M24"/>
    <property type="match status" value="1"/>
</dbReference>
<evidence type="ECO:0000256" key="1">
    <source>
        <dbReference type="ARBA" id="ARBA00008766"/>
    </source>
</evidence>
<dbReference type="PANTHER" id="PTHR43763:SF6">
    <property type="entry name" value="XAA-PRO AMINOPEPTIDASE 1"/>
    <property type="match status" value="1"/>
</dbReference>
<keyword evidence="8" id="KW-1185">Reference proteome</keyword>
<keyword evidence="3" id="KW-0378">Hydrolase</keyword>
<feature type="domain" description="Creatinase N-terminal" evidence="5">
    <location>
        <begin position="89"/>
        <end position="201"/>
    </location>
</feature>
<feature type="domain" description="Peptidase M24" evidence="4">
    <location>
        <begin position="377"/>
        <end position="594"/>
    </location>
</feature>
<sequence>MTVLTRCRRFVISDSLNSAASALLSLKRSPAPLNSKFCLPIFALQRRGIETSMPSMGVTTNKLERFRALFADKSIVKCDGIEAYILPSTDAHQSEYISDHDFRVKFLSGFAGSNAFTIITKNEALLWTDGRYFIQANEQMEDGWTLMKQGLPESVDPVDWMVENLSSSVNVGFDPQLFGYAKGEALVKKLKKVQINAVPSEVNLVDKIWEDRPAASDAPIMTLSAEECGELSSSKIQRVRETLKKKKCDSVVFTALDDIAWLLNIRGSDICYNPVVFSVAVVSLDDVALFIDQKKVAGEAAQKHLAHVKIFDYAEAPKYIGTYHKTSLEKSGASHKMWIPDVTNFFLASLVNSKNIYVALSPVQTMKAVKNEVELQGMRDCHIRDAASHVQFLIWLQKQIAAGVAVTELEAADHFEKLRSQREKYVSLSFDTISAVGDHSALPHYKAGPESGKRIIAKDSVYLVDSGGQYRDGTTDVTRTVCAKENPDADFKKMFTLVLKGHIDTALLKFPSGINGMRIDMVARKPLWDDGYDFGHGVGHGVGHFLNVHEGPAGIAYRMYREEGKVVKGYILTIEPGFYDASRWGIRIENCYEVMEAKGLESGATNYLTFASLTFVPIQKNLIERSLLSSEEIDWLDAYHAECLAKVGPYLQEHNMKEEYEWLQEACKPL</sequence>
<evidence type="ECO:0000256" key="3">
    <source>
        <dbReference type="ARBA" id="ARBA00022801"/>
    </source>
</evidence>
<dbReference type="SUPFAM" id="SSF53092">
    <property type="entry name" value="Creatinase/prolidase N-terminal domain"/>
    <property type="match status" value="1"/>
</dbReference>
<dbReference type="GO" id="GO:0005737">
    <property type="term" value="C:cytoplasm"/>
    <property type="evidence" value="ECO:0007669"/>
    <property type="project" value="UniProtKB-ARBA"/>
</dbReference>
<evidence type="ECO:0000256" key="2">
    <source>
        <dbReference type="ARBA" id="ARBA00022723"/>
    </source>
</evidence>
<dbReference type="SUPFAM" id="SSF55920">
    <property type="entry name" value="Creatinase/aminopeptidase"/>
    <property type="match status" value="1"/>
</dbReference>
<evidence type="ECO:0008006" key="9">
    <source>
        <dbReference type="Google" id="ProtNLM"/>
    </source>
</evidence>
<dbReference type="PANTHER" id="PTHR43763">
    <property type="entry name" value="XAA-PRO AMINOPEPTIDASE 1"/>
    <property type="match status" value="1"/>
</dbReference>
<comment type="caution">
    <text evidence="7">The sequence shown here is derived from an EMBL/GenBank/DDBJ whole genome shotgun (WGS) entry which is preliminary data.</text>
</comment>
<evidence type="ECO:0000313" key="7">
    <source>
        <dbReference type="EMBL" id="TKR94008.1"/>
    </source>
</evidence>
<dbReference type="InterPro" id="IPR036005">
    <property type="entry name" value="Creatinase/aminopeptidase-like"/>
</dbReference>
<gene>
    <name evidence="7" type="ORF">L596_008359</name>
</gene>
<dbReference type="OrthoDB" id="9995434at2759"/>
<dbReference type="GO" id="GO:0046872">
    <property type="term" value="F:metal ion binding"/>
    <property type="evidence" value="ECO:0007669"/>
    <property type="project" value="UniProtKB-KW"/>
</dbReference>
<dbReference type="InterPro" id="IPR029149">
    <property type="entry name" value="Creatin/AminoP/Spt16_N"/>
</dbReference>
<dbReference type="AlphaFoldDB" id="A0A4U5PCD4"/>
<evidence type="ECO:0000313" key="8">
    <source>
        <dbReference type="Proteomes" id="UP000298663"/>
    </source>
</evidence>
<reference evidence="7 8" key="1">
    <citation type="journal article" date="2015" name="Genome Biol.">
        <title>Comparative genomics of Steinernema reveals deeply conserved gene regulatory networks.</title>
        <authorList>
            <person name="Dillman A.R."/>
            <person name="Macchietto M."/>
            <person name="Porter C.F."/>
            <person name="Rogers A."/>
            <person name="Williams B."/>
            <person name="Antoshechkin I."/>
            <person name="Lee M.M."/>
            <person name="Goodwin Z."/>
            <person name="Lu X."/>
            <person name="Lewis E.E."/>
            <person name="Goodrich-Blair H."/>
            <person name="Stock S.P."/>
            <person name="Adams B.J."/>
            <person name="Sternberg P.W."/>
            <person name="Mortazavi A."/>
        </authorList>
    </citation>
    <scope>NUCLEOTIDE SEQUENCE [LARGE SCALE GENOMIC DNA]</scope>
    <source>
        <strain evidence="7 8">ALL</strain>
    </source>
</reference>
<proteinExistence type="inferred from homology"/>
<dbReference type="FunFam" id="3.40.350.10:FF:000003">
    <property type="entry name" value="Xaa-pro aminopeptidase P"/>
    <property type="match status" value="1"/>
</dbReference>
<dbReference type="Gene3D" id="3.90.230.10">
    <property type="entry name" value="Creatinase/methionine aminopeptidase superfamily"/>
    <property type="match status" value="1"/>
</dbReference>
<dbReference type="STRING" id="34508.A0A4U5PCD4"/>
<protein>
    <recommendedName>
        <fullName evidence="9">Aminopeptidase P N-terminal domain-containing protein</fullName>
    </recommendedName>
</protein>
<keyword evidence="2" id="KW-0479">Metal-binding</keyword>
<evidence type="ECO:0000259" key="4">
    <source>
        <dbReference type="Pfam" id="PF00557"/>
    </source>
</evidence>
<dbReference type="Pfam" id="PF01321">
    <property type="entry name" value="Creatinase_N"/>
    <property type="match status" value="1"/>
</dbReference>
<dbReference type="Gene3D" id="3.40.350.10">
    <property type="entry name" value="Creatinase/prolidase N-terminal domain"/>
    <property type="match status" value="2"/>
</dbReference>
<dbReference type="Proteomes" id="UP000298663">
    <property type="component" value="Unassembled WGS sequence"/>
</dbReference>
<evidence type="ECO:0000259" key="5">
    <source>
        <dbReference type="Pfam" id="PF01321"/>
    </source>
</evidence>
<dbReference type="InterPro" id="IPR032416">
    <property type="entry name" value="Peptidase_M24_C"/>
</dbReference>
<name>A0A4U5PCD4_STECR</name>
<reference evidence="7 8" key="2">
    <citation type="journal article" date="2019" name="G3 (Bethesda)">
        <title>Hybrid Assembly of the Genome of the Entomopathogenic Nematode Steinernema carpocapsae Identifies the X-Chromosome.</title>
        <authorList>
            <person name="Serra L."/>
            <person name="Macchietto M."/>
            <person name="Macias-Munoz A."/>
            <person name="McGill C.J."/>
            <person name="Rodriguez I.M."/>
            <person name="Rodriguez B."/>
            <person name="Murad R."/>
            <person name="Mortazavi A."/>
        </authorList>
    </citation>
    <scope>NUCLEOTIDE SEQUENCE [LARGE SCALE GENOMIC DNA]</scope>
    <source>
        <strain evidence="7 8">ALL</strain>
    </source>
</reference>
<comment type="similarity">
    <text evidence="1">Belongs to the peptidase M24B family.</text>
</comment>
<dbReference type="GO" id="GO:0004177">
    <property type="term" value="F:aminopeptidase activity"/>
    <property type="evidence" value="ECO:0007669"/>
    <property type="project" value="UniProtKB-ARBA"/>
</dbReference>
<dbReference type="Pfam" id="PF16188">
    <property type="entry name" value="Peptidase_M24_C"/>
    <property type="match status" value="1"/>
</dbReference>
<dbReference type="InterPro" id="IPR000994">
    <property type="entry name" value="Pept_M24"/>
</dbReference>
<evidence type="ECO:0000259" key="6">
    <source>
        <dbReference type="Pfam" id="PF16188"/>
    </source>
</evidence>
<dbReference type="EMBL" id="AZBU02000002">
    <property type="protein sequence ID" value="TKR94008.1"/>
    <property type="molecule type" value="Genomic_DNA"/>
</dbReference>